<protein>
    <submittedName>
        <fullName evidence="2">MEDS domain-containing protein</fullName>
    </submittedName>
</protein>
<evidence type="ECO:0000313" key="2">
    <source>
        <dbReference type="EMBL" id="MFD1863137.1"/>
    </source>
</evidence>
<comment type="caution">
    <text evidence="2">The sequence shown here is derived from an EMBL/GenBank/DDBJ whole genome shotgun (WGS) entry which is preliminary data.</text>
</comment>
<evidence type="ECO:0000313" key="3">
    <source>
        <dbReference type="Proteomes" id="UP001597273"/>
    </source>
</evidence>
<evidence type="ECO:0000259" key="1">
    <source>
        <dbReference type="Pfam" id="PF14417"/>
    </source>
</evidence>
<dbReference type="RefSeq" id="WP_204892033.1">
    <property type="nucleotide sequence ID" value="NZ_JBHUFW010000005.1"/>
</dbReference>
<keyword evidence="3" id="KW-1185">Reference proteome</keyword>
<reference evidence="3" key="1">
    <citation type="journal article" date="2019" name="Int. J. Syst. Evol. Microbiol.">
        <title>The Global Catalogue of Microorganisms (GCM) 10K type strain sequencing project: providing services to taxonomists for standard genome sequencing and annotation.</title>
        <authorList>
            <consortium name="The Broad Institute Genomics Platform"/>
            <consortium name="The Broad Institute Genome Sequencing Center for Infectious Disease"/>
            <person name="Wu L."/>
            <person name="Ma J."/>
        </authorList>
    </citation>
    <scope>NUCLEOTIDE SEQUENCE [LARGE SCALE GENOMIC DNA]</scope>
    <source>
        <strain evidence="3">CGMCC 1.15475</strain>
    </source>
</reference>
<feature type="domain" description="MEDS" evidence="1">
    <location>
        <begin position="16"/>
        <end position="169"/>
    </location>
</feature>
<dbReference type="Proteomes" id="UP001597273">
    <property type="component" value="Unassembled WGS sequence"/>
</dbReference>
<organism evidence="2 3">
    <name type="scientific">Planococcus chinensis</name>
    <dbReference type="NCBI Taxonomy" id="272917"/>
    <lineage>
        <taxon>Bacteria</taxon>
        <taxon>Bacillati</taxon>
        <taxon>Bacillota</taxon>
        <taxon>Bacilli</taxon>
        <taxon>Bacillales</taxon>
        <taxon>Caryophanaceae</taxon>
        <taxon>Planococcus</taxon>
    </lineage>
</organism>
<name>A0ABW4QHR2_9BACL</name>
<gene>
    <name evidence="2" type="ORF">ACFSDB_09350</name>
</gene>
<proteinExistence type="predicted"/>
<sequence>MNKNMLSLFEEQRDAHVLYAYDETEKYIEQAVAYAKHGVEAGDYVLLIENPRLSPKIQAELKNKLSGAQMEKIHFVKSFDFYYSSGSYHPPAIQAYFEKTVEPYVQTGASFRSWAHVEWATMQDPIHLVEDFEKIIDVAVKELQFPLICAYAKKAMPESVKTMLLETHPYLLVEDEIVVSEQYEPAEA</sequence>
<accession>A0ABW4QHR2</accession>
<dbReference type="InterPro" id="IPR025847">
    <property type="entry name" value="MEDS_domain"/>
</dbReference>
<dbReference type="EMBL" id="JBHUFW010000005">
    <property type="protein sequence ID" value="MFD1863137.1"/>
    <property type="molecule type" value="Genomic_DNA"/>
</dbReference>
<dbReference type="Pfam" id="PF14417">
    <property type="entry name" value="MEDS"/>
    <property type="match status" value="1"/>
</dbReference>